<dbReference type="InterPro" id="IPR000847">
    <property type="entry name" value="LysR_HTH_N"/>
</dbReference>
<sequence length="302" mass="34028">MEWNQLEYFKTVAELQHFTQAAKKLAISQSALSRSIAKLEEELGFPLFERYGKKILLNSHGQIFLGHVERALLEISKGRQSILDLINPEYGSVSLAFLHSLGSNIVPNLLGKFRQKYPKIEFKLSQNGTSFLLKQLIMGEIDLCLCSPMANQTSIEWTNLFTEELFVCVPLNHRLAGRSQITLHEIATEPLITFKKDYGLRILTDRLFHAAAIQPLVTFEGEEIMTVAGLVDAQLGVALIPHIAGLNNENIVFLPVSTPKCSRTIGIAWNKDRYLSPVAKRFKDFVVASFLQKGKELSTERR</sequence>
<dbReference type="GO" id="GO:0003677">
    <property type="term" value="F:DNA binding"/>
    <property type="evidence" value="ECO:0007669"/>
    <property type="project" value="UniProtKB-KW"/>
</dbReference>
<dbReference type="InterPro" id="IPR036388">
    <property type="entry name" value="WH-like_DNA-bd_sf"/>
</dbReference>
<dbReference type="CDD" id="cd08434">
    <property type="entry name" value="PBP2_GltC_like"/>
    <property type="match status" value="1"/>
</dbReference>
<dbReference type="PRINTS" id="PR00039">
    <property type="entry name" value="HTHLYSR"/>
</dbReference>
<feature type="domain" description="HTH lysR-type" evidence="5">
    <location>
        <begin position="1"/>
        <end position="58"/>
    </location>
</feature>
<dbReference type="PANTHER" id="PTHR30419:SF28">
    <property type="entry name" value="HTH-TYPE TRANSCRIPTIONAL REGULATOR BSDA"/>
    <property type="match status" value="1"/>
</dbReference>
<dbReference type="PROSITE" id="PS50931">
    <property type="entry name" value="HTH_LYSR"/>
    <property type="match status" value="1"/>
</dbReference>
<reference evidence="6" key="1">
    <citation type="submission" date="2019-08" db="EMBL/GenBank/DDBJ databases">
        <authorList>
            <person name="Kucharzyk K."/>
            <person name="Murdoch R.W."/>
            <person name="Higgins S."/>
            <person name="Loffler F."/>
        </authorList>
    </citation>
    <scope>NUCLEOTIDE SEQUENCE</scope>
</reference>
<dbReference type="SUPFAM" id="SSF53850">
    <property type="entry name" value="Periplasmic binding protein-like II"/>
    <property type="match status" value="1"/>
</dbReference>
<evidence type="ECO:0000259" key="5">
    <source>
        <dbReference type="PROSITE" id="PS50931"/>
    </source>
</evidence>
<dbReference type="GO" id="GO:0005829">
    <property type="term" value="C:cytosol"/>
    <property type="evidence" value="ECO:0007669"/>
    <property type="project" value="TreeGrafter"/>
</dbReference>
<dbReference type="Pfam" id="PF00126">
    <property type="entry name" value="HTH_1"/>
    <property type="match status" value="1"/>
</dbReference>
<keyword evidence="3" id="KW-0238">DNA-binding</keyword>
<evidence type="ECO:0000256" key="2">
    <source>
        <dbReference type="ARBA" id="ARBA00023015"/>
    </source>
</evidence>
<dbReference type="InterPro" id="IPR005119">
    <property type="entry name" value="LysR_subst-bd"/>
</dbReference>
<protein>
    <submittedName>
        <fullName evidence="6">HTH-type transcriptional regulator GltC</fullName>
    </submittedName>
</protein>
<dbReference type="FunFam" id="1.10.10.10:FF:000001">
    <property type="entry name" value="LysR family transcriptional regulator"/>
    <property type="match status" value="1"/>
</dbReference>
<name>A0A644SUR9_9ZZZZ</name>
<dbReference type="PANTHER" id="PTHR30419">
    <property type="entry name" value="HTH-TYPE TRANSCRIPTIONAL REGULATOR YBHD"/>
    <property type="match status" value="1"/>
</dbReference>
<keyword evidence="4" id="KW-0804">Transcription</keyword>
<evidence type="ECO:0000256" key="4">
    <source>
        <dbReference type="ARBA" id="ARBA00023163"/>
    </source>
</evidence>
<comment type="similarity">
    <text evidence="1">Belongs to the LysR transcriptional regulatory family.</text>
</comment>
<gene>
    <name evidence="6" type="primary">gltC_1</name>
    <name evidence="6" type="ORF">SDC9_03885</name>
</gene>
<dbReference type="SUPFAM" id="SSF46785">
    <property type="entry name" value="Winged helix' DNA-binding domain"/>
    <property type="match status" value="1"/>
</dbReference>
<accession>A0A644SUR9</accession>
<dbReference type="GO" id="GO:0003700">
    <property type="term" value="F:DNA-binding transcription factor activity"/>
    <property type="evidence" value="ECO:0007669"/>
    <property type="project" value="InterPro"/>
</dbReference>
<dbReference type="InterPro" id="IPR036390">
    <property type="entry name" value="WH_DNA-bd_sf"/>
</dbReference>
<dbReference type="Gene3D" id="1.10.10.10">
    <property type="entry name" value="Winged helix-like DNA-binding domain superfamily/Winged helix DNA-binding domain"/>
    <property type="match status" value="1"/>
</dbReference>
<dbReference type="AlphaFoldDB" id="A0A644SUR9"/>
<dbReference type="InterPro" id="IPR050950">
    <property type="entry name" value="HTH-type_LysR_regulators"/>
</dbReference>
<proteinExistence type="inferred from homology"/>
<dbReference type="EMBL" id="VSSQ01000007">
    <property type="protein sequence ID" value="MPL58353.1"/>
    <property type="molecule type" value="Genomic_DNA"/>
</dbReference>
<dbReference type="Gene3D" id="3.40.190.290">
    <property type="match status" value="1"/>
</dbReference>
<organism evidence="6">
    <name type="scientific">bioreactor metagenome</name>
    <dbReference type="NCBI Taxonomy" id="1076179"/>
    <lineage>
        <taxon>unclassified sequences</taxon>
        <taxon>metagenomes</taxon>
        <taxon>ecological metagenomes</taxon>
    </lineage>
</organism>
<dbReference type="Pfam" id="PF03466">
    <property type="entry name" value="LysR_substrate"/>
    <property type="match status" value="1"/>
</dbReference>
<evidence type="ECO:0000256" key="3">
    <source>
        <dbReference type="ARBA" id="ARBA00023125"/>
    </source>
</evidence>
<comment type="caution">
    <text evidence="6">The sequence shown here is derived from an EMBL/GenBank/DDBJ whole genome shotgun (WGS) entry which is preliminary data.</text>
</comment>
<evidence type="ECO:0000313" key="6">
    <source>
        <dbReference type="EMBL" id="MPL58353.1"/>
    </source>
</evidence>
<keyword evidence="2" id="KW-0805">Transcription regulation</keyword>
<evidence type="ECO:0000256" key="1">
    <source>
        <dbReference type="ARBA" id="ARBA00009437"/>
    </source>
</evidence>